<dbReference type="RefSeq" id="WP_319942457.1">
    <property type="nucleotide sequence ID" value="NZ_WEGI01000001.1"/>
</dbReference>
<feature type="compositionally biased region" description="Basic and acidic residues" evidence="10">
    <location>
        <begin position="368"/>
        <end position="377"/>
    </location>
</feature>
<evidence type="ECO:0000256" key="2">
    <source>
        <dbReference type="ARBA" id="ARBA00008149"/>
    </source>
</evidence>
<sequence length="500" mass="52774">MPAQLSTRAQVNGYRFLLRRLDHAMVRRDIRMLHDPMRSQMRSLIVGAVLAVLLVAGCSILAFIRPQGTIGDKAKIVMGKDSGALYIVDRDQNDASRMTLHPVLNLASARLITGSNETPKSVKDAKLNTVPRGPLQGIPGAPAALLGSTQGDHSNWTLCDTARAGGASGVKTTAVVGKLDLSSRIRAADRDAALLARSGDRTYLLYDGKRAQVDTQNSVMARTLNLSAQPPRPISLGLLGAAAEVPMLTPPVVPHADEPGPGRLSNMRVGAVIRVGGTAEANKSDLYVVLDDGVQNISPFTAQVLRNADSHGMSDIPQLPPDVLDGMRIAKGDLPVDDFPAETPKIVRVEDAPVTCMAWSKDPGTAPGRKDAAEGPSDRAGVTLLAGTRLPLPDSATPMDLASGNGGGSRADSVYVPPATGEFIQATGTEAGSVRRDGLYYVSDNGIRYGVPDIATADVLGLGRTPRLAPWAIVSQLVPGPMLDKQSALVTRDVLLYDKH</sequence>
<evidence type="ECO:0000256" key="4">
    <source>
        <dbReference type="ARBA" id="ARBA00022692"/>
    </source>
</evidence>
<comment type="subcellular location">
    <subcellularLocation>
        <location evidence="1">Cell membrane</location>
        <topology evidence="1">Single-pass membrane protein</topology>
    </subcellularLocation>
</comment>
<dbReference type="EC" id="3.6.-.-" evidence="12"/>
<dbReference type="AlphaFoldDB" id="A0A7K0DGS5"/>
<keyword evidence="3" id="KW-1003">Cell membrane</keyword>
<dbReference type="GO" id="GO:0005886">
    <property type="term" value="C:plasma membrane"/>
    <property type="evidence" value="ECO:0007669"/>
    <property type="project" value="UniProtKB-SubCell"/>
</dbReference>
<evidence type="ECO:0000256" key="8">
    <source>
        <dbReference type="ARBA" id="ARBA00022989"/>
    </source>
</evidence>
<dbReference type="Proteomes" id="UP000431401">
    <property type="component" value="Unassembled WGS sequence"/>
</dbReference>
<evidence type="ECO:0000256" key="10">
    <source>
        <dbReference type="SAM" id="MobiDB-lite"/>
    </source>
</evidence>
<dbReference type="Gene3D" id="2.40.50.910">
    <property type="entry name" value="Type VII secretion system EccB, repeat 3 domain"/>
    <property type="match status" value="1"/>
</dbReference>
<feature type="region of interest" description="Disordered" evidence="10">
    <location>
        <begin position="359"/>
        <end position="378"/>
    </location>
</feature>
<name>A0A7K0DGS5_9NOCA</name>
<dbReference type="GO" id="GO:0016787">
    <property type="term" value="F:hydrolase activity"/>
    <property type="evidence" value="ECO:0007669"/>
    <property type="project" value="UniProtKB-KW"/>
</dbReference>
<dbReference type="NCBIfam" id="TIGR03919">
    <property type="entry name" value="T7SS_EccB"/>
    <property type="match status" value="1"/>
</dbReference>
<evidence type="ECO:0000313" key="12">
    <source>
        <dbReference type="EMBL" id="MQY25016.1"/>
    </source>
</evidence>
<evidence type="ECO:0000313" key="13">
    <source>
        <dbReference type="Proteomes" id="UP000431401"/>
    </source>
</evidence>
<evidence type="ECO:0000256" key="6">
    <source>
        <dbReference type="ARBA" id="ARBA00022801"/>
    </source>
</evidence>
<keyword evidence="7" id="KW-0067">ATP-binding</keyword>
<reference evidence="12 13" key="1">
    <citation type="submission" date="2019-10" db="EMBL/GenBank/DDBJ databases">
        <title>Nocardia macrotermitis sp. nov. and Nocardia aurantia sp. nov., isolated from the gut of fungus growing-termite Macrotermes natalensis.</title>
        <authorList>
            <person name="Benndorf R."/>
            <person name="Schwitalla J."/>
            <person name="Martin K."/>
            <person name="De Beer W."/>
            <person name="Kaster A.-K."/>
            <person name="Vollmers J."/>
            <person name="Poulsen M."/>
            <person name="Beemelmanns C."/>
        </authorList>
    </citation>
    <scope>NUCLEOTIDE SEQUENCE [LARGE SCALE GENOMIC DNA]</scope>
    <source>
        <strain evidence="12 13">RB56</strain>
    </source>
</reference>
<feature type="transmembrane region" description="Helical" evidence="11">
    <location>
        <begin position="44"/>
        <end position="64"/>
    </location>
</feature>
<evidence type="ECO:0000256" key="3">
    <source>
        <dbReference type="ARBA" id="ARBA00022475"/>
    </source>
</evidence>
<evidence type="ECO:0000256" key="7">
    <source>
        <dbReference type="ARBA" id="ARBA00022840"/>
    </source>
</evidence>
<keyword evidence="4 11" id="KW-0812">Transmembrane</keyword>
<dbReference type="PANTHER" id="PTHR40765:SF2">
    <property type="entry name" value="ESX-2 SECRETION SYSTEM ATPASE ECCB2"/>
    <property type="match status" value="1"/>
</dbReference>
<dbReference type="PANTHER" id="PTHR40765">
    <property type="entry name" value="ESX-2 SECRETION SYSTEM ATPASE ECCB2"/>
    <property type="match status" value="1"/>
</dbReference>
<dbReference type="GO" id="GO:0005576">
    <property type="term" value="C:extracellular region"/>
    <property type="evidence" value="ECO:0007669"/>
    <property type="project" value="TreeGrafter"/>
</dbReference>
<dbReference type="InterPro" id="IPR007795">
    <property type="entry name" value="T7SS_EccB"/>
</dbReference>
<evidence type="ECO:0000256" key="9">
    <source>
        <dbReference type="ARBA" id="ARBA00023136"/>
    </source>
</evidence>
<comment type="similarity">
    <text evidence="2">Belongs to the EccB family.</text>
</comment>
<dbReference type="InterPro" id="IPR042485">
    <property type="entry name" value="T7SS_EccB_R3"/>
</dbReference>
<evidence type="ECO:0000256" key="11">
    <source>
        <dbReference type="SAM" id="Phobius"/>
    </source>
</evidence>
<accession>A0A7K0DGS5</accession>
<keyword evidence="5" id="KW-0547">Nucleotide-binding</keyword>
<dbReference type="EMBL" id="WEGI01000001">
    <property type="protein sequence ID" value="MQY25016.1"/>
    <property type="molecule type" value="Genomic_DNA"/>
</dbReference>
<evidence type="ECO:0000256" key="5">
    <source>
        <dbReference type="ARBA" id="ARBA00022741"/>
    </source>
</evidence>
<evidence type="ECO:0000256" key="1">
    <source>
        <dbReference type="ARBA" id="ARBA00004162"/>
    </source>
</evidence>
<organism evidence="12 13">
    <name type="scientific">Nocardia aurantia</name>
    <dbReference type="NCBI Taxonomy" id="2585199"/>
    <lineage>
        <taxon>Bacteria</taxon>
        <taxon>Bacillati</taxon>
        <taxon>Actinomycetota</taxon>
        <taxon>Actinomycetes</taxon>
        <taxon>Mycobacteriales</taxon>
        <taxon>Nocardiaceae</taxon>
        <taxon>Nocardia</taxon>
    </lineage>
</organism>
<protein>
    <submittedName>
        <fullName evidence="12">ESX-3 secretion system ATPase EccB3</fullName>
        <ecNumber evidence="12">3.6.-.-</ecNumber>
    </submittedName>
</protein>
<keyword evidence="8 11" id="KW-1133">Transmembrane helix</keyword>
<dbReference type="Gene3D" id="3.30.2390.20">
    <property type="entry name" value="Type VII secretion system EccB, repeat 1 domain"/>
    <property type="match status" value="1"/>
</dbReference>
<keyword evidence="13" id="KW-1185">Reference proteome</keyword>
<keyword evidence="9 11" id="KW-0472">Membrane</keyword>
<gene>
    <name evidence="12" type="primary">eccB3_1</name>
    <name evidence="12" type="ORF">NRB56_05700</name>
</gene>
<comment type="caution">
    <text evidence="12">The sequence shown here is derived from an EMBL/GenBank/DDBJ whole genome shotgun (WGS) entry which is preliminary data.</text>
</comment>
<proteinExistence type="inferred from homology"/>
<dbReference type="InterPro" id="IPR044857">
    <property type="entry name" value="T7SS_EccB_R1"/>
</dbReference>
<dbReference type="Pfam" id="PF05108">
    <property type="entry name" value="T7SS_ESX1_EccB"/>
    <property type="match status" value="1"/>
</dbReference>
<keyword evidence="6 12" id="KW-0378">Hydrolase</keyword>
<dbReference type="GO" id="GO:0005524">
    <property type="term" value="F:ATP binding"/>
    <property type="evidence" value="ECO:0007669"/>
    <property type="project" value="UniProtKB-KW"/>
</dbReference>